<keyword evidence="3" id="KW-1185">Reference proteome</keyword>
<accession>A0AAE0W8G5</accession>
<reference evidence="2" key="2">
    <citation type="journal article" date="2021" name="Genome Biol. Evol.">
        <title>Developing a high-quality reference genome for a parasitic bivalve with doubly uniparental inheritance (Bivalvia: Unionida).</title>
        <authorList>
            <person name="Smith C.H."/>
        </authorList>
    </citation>
    <scope>NUCLEOTIDE SEQUENCE</scope>
    <source>
        <strain evidence="2">CHS0354</strain>
        <tissue evidence="2">Mantle</tissue>
    </source>
</reference>
<reference evidence="2" key="1">
    <citation type="journal article" date="2021" name="Genome Biol. Evol.">
        <title>A High-Quality Reference Genome for a Parasitic Bivalve with Doubly Uniparental Inheritance (Bivalvia: Unionida).</title>
        <authorList>
            <person name="Smith C.H."/>
        </authorList>
    </citation>
    <scope>NUCLEOTIDE SEQUENCE</scope>
    <source>
        <strain evidence="2">CHS0354</strain>
    </source>
</reference>
<proteinExistence type="predicted"/>
<dbReference type="Proteomes" id="UP001195483">
    <property type="component" value="Unassembled WGS sequence"/>
</dbReference>
<gene>
    <name evidence="2" type="ORF">CHS0354_019646</name>
</gene>
<feature type="non-terminal residue" evidence="2">
    <location>
        <position position="1"/>
    </location>
</feature>
<comment type="caution">
    <text evidence="2">The sequence shown here is derived from an EMBL/GenBank/DDBJ whole genome shotgun (WGS) entry which is preliminary data.</text>
</comment>
<dbReference type="EMBL" id="JAEAOA010001198">
    <property type="protein sequence ID" value="KAK3605968.1"/>
    <property type="molecule type" value="Genomic_DNA"/>
</dbReference>
<evidence type="ECO:0000313" key="2">
    <source>
        <dbReference type="EMBL" id="KAK3605968.1"/>
    </source>
</evidence>
<feature type="transmembrane region" description="Helical" evidence="1">
    <location>
        <begin position="86"/>
        <end position="104"/>
    </location>
</feature>
<keyword evidence="1" id="KW-0812">Transmembrane</keyword>
<sequence>SLQRSSSNGLDARSAGDCRRRVAINDFNLDADTGCIFSFEKFANVALILFVESTFVNDAVLALIANLACVPFADAVVVVSAMSFQAFALSSLLFSWPLILPSLLKMCVEK</sequence>
<keyword evidence="1" id="KW-0472">Membrane</keyword>
<dbReference type="AlphaFoldDB" id="A0AAE0W8G5"/>
<evidence type="ECO:0000313" key="3">
    <source>
        <dbReference type="Proteomes" id="UP001195483"/>
    </source>
</evidence>
<reference evidence="2" key="3">
    <citation type="submission" date="2023-05" db="EMBL/GenBank/DDBJ databases">
        <authorList>
            <person name="Smith C.H."/>
        </authorList>
    </citation>
    <scope>NUCLEOTIDE SEQUENCE</scope>
    <source>
        <strain evidence="2">CHS0354</strain>
        <tissue evidence="2">Mantle</tissue>
    </source>
</reference>
<evidence type="ECO:0000256" key="1">
    <source>
        <dbReference type="SAM" id="Phobius"/>
    </source>
</evidence>
<organism evidence="2 3">
    <name type="scientific">Potamilus streckersoni</name>
    <dbReference type="NCBI Taxonomy" id="2493646"/>
    <lineage>
        <taxon>Eukaryota</taxon>
        <taxon>Metazoa</taxon>
        <taxon>Spiralia</taxon>
        <taxon>Lophotrochozoa</taxon>
        <taxon>Mollusca</taxon>
        <taxon>Bivalvia</taxon>
        <taxon>Autobranchia</taxon>
        <taxon>Heteroconchia</taxon>
        <taxon>Palaeoheterodonta</taxon>
        <taxon>Unionida</taxon>
        <taxon>Unionoidea</taxon>
        <taxon>Unionidae</taxon>
        <taxon>Ambleminae</taxon>
        <taxon>Lampsilini</taxon>
        <taxon>Potamilus</taxon>
    </lineage>
</organism>
<keyword evidence="1" id="KW-1133">Transmembrane helix</keyword>
<protein>
    <submittedName>
        <fullName evidence="2">Uncharacterized protein</fullName>
    </submittedName>
</protein>
<name>A0AAE0W8G5_9BIVA</name>